<dbReference type="Proteomes" id="UP000439123">
    <property type="component" value="Unassembled WGS sequence"/>
</dbReference>
<reference evidence="2 3" key="1">
    <citation type="submission" date="2019-10" db="EMBL/GenBank/DDBJ databases">
        <authorList>
            <person name="Karimi E."/>
        </authorList>
    </citation>
    <scope>NUCLEOTIDE SEQUENCE [LARGE SCALE GENOMIC DNA]</scope>
    <source>
        <strain evidence="2">Aeromonas sp. 8C</strain>
    </source>
</reference>
<accession>A0A653KQZ7</accession>
<proteinExistence type="predicted"/>
<evidence type="ECO:0000313" key="3">
    <source>
        <dbReference type="Proteomes" id="UP000439123"/>
    </source>
</evidence>
<name>A0A653KQZ7_AERVE</name>
<dbReference type="EMBL" id="CABWLC010000004">
    <property type="protein sequence ID" value="VXA81799.1"/>
    <property type="molecule type" value="Genomic_DNA"/>
</dbReference>
<protein>
    <submittedName>
        <fullName evidence="2">Uncharacterized protein</fullName>
    </submittedName>
</protein>
<organism evidence="2 3">
    <name type="scientific">Aeromonas veronii</name>
    <dbReference type="NCBI Taxonomy" id="654"/>
    <lineage>
        <taxon>Bacteria</taxon>
        <taxon>Pseudomonadati</taxon>
        <taxon>Pseudomonadota</taxon>
        <taxon>Gammaproteobacteria</taxon>
        <taxon>Aeromonadales</taxon>
        <taxon>Aeromonadaceae</taxon>
        <taxon>Aeromonas</taxon>
    </lineage>
</organism>
<gene>
    <name evidence="2" type="ORF">AERO8C_120296</name>
</gene>
<evidence type="ECO:0000256" key="1">
    <source>
        <dbReference type="SAM" id="MobiDB-lite"/>
    </source>
</evidence>
<sequence length="88" mass="9960">MELRLARLQGIGNLGHSDQIEIDPDRIEDDHQKSAQQEYRHGYSITDWRADTSQITATGEQWRRQGGDKGSNAARRNGATIWAHTTLT</sequence>
<feature type="region of interest" description="Disordered" evidence="1">
    <location>
        <begin position="59"/>
        <end position="88"/>
    </location>
</feature>
<evidence type="ECO:0000313" key="2">
    <source>
        <dbReference type="EMBL" id="VXA81799.1"/>
    </source>
</evidence>
<dbReference type="AlphaFoldDB" id="A0A653KQZ7"/>